<dbReference type="Proteomes" id="UP000596902">
    <property type="component" value="Unassembled WGS sequence"/>
</dbReference>
<proteinExistence type="predicted"/>
<dbReference type="GO" id="GO:0042720">
    <property type="term" value="C:mitochondrial inner membrane peptidase complex"/>
    <property type="evidence" value="ECO:0007669"/>
    <property type="project" value="InterPro"/>
</dbReference>
<evidence type="ECO:0000313" key="1">
    <source>
        <dbReference type="EMBL" id="KAF7678292.1"/>
    </source>
</evidence>
<reference evidence="1" key="2">
    <citation type="submission" date="2020-08" db="EMBL/GenBank/DDBJ databases">
        <title>Draft Genome Sequence of Cumin Blight Pathogen Alternaria burnsii.</title>
        <authorList>
            <person name="Feng Z."/>
        </authorList>
    </citation>
    <scope>NUCLEOTIDE SEQUENCE</scope>
    <source>
        <strain evidence="1">CBS107.38</strain>
    </source>
</reference>
<dbReference type="AlphaFoldDB" id="A0A8H7EJR0"/>
<evidence type="ECO:0000313" key="2">
    <source>
        <dbReference type="Proteomes" id="UP000596902"/>
    </source>
</evidence>
<reference evidence="1" key="1">
    <citation type="submission" date="2020-01" db="EMBL/GenBank/DDBJ databases">
        <authorList>
            <person name="Feng Z.H.Z."/>
        </authorList>
    </citation>
    <scope>NUCLEOTIDE SEQUENCE</scope>
    <source>
        <strain evidence="1">CBS107.38</strain>
    </source>
</reference>
<dbReference type="Pfam" id="PF11093">
    <property type="entry name" value="Mitochondr_Som1"/>
    <property type="match status" value="1"/>
</dbReference>
<dbReference type="GeneID" id="62201898"/>
<organism evidence="1 2">
    <name type="scientific">Alternaria burnsii</name>
    <dbReference type="NCBI Taxonomy" id="1187904"/>
    <lineage>
        <taxon>Eukaryota</taxon>
        <taxon>Fungi</taxon>
        <taxon>Dikarya</taxon>
        <taxon>Ascomycota</taxon>
        <taxon>Pezizomycotina</taxon>
        <taxon>Dothideomycetes</taxon>
        <taxon>Pleosporomycetidae</taxon>
        <taxon>Pleosporales</taxon>
        <taxon>Pleosporineae</taxon>
        <taxon>Pleosporaceae</taxon>
        <taxon>Alternaria</taxon>
        <taxon>Alternaria sect. Alternaria</taxon>
    </lineage>
</organism>
<keyword evidence="2" id="KW-1185">Reference proteome</keyword>
<sequence length="96" mass="10419">MAPPISTIPVSELEASINTLPSGKPRNPKVKLGDCVLKELVQYKCLSEQPKKKAVASGVLCEPLVHLLRRCPGGLIVETTAWEEWKAKQEGAKVEG</sequence>
<comment type="caution">
    <text evidence="1">The sequence shown here is derived from an EMBL/GenBank/DDBJ whole genome shotgun (WGS) entry which is preliminary data.</text>
</comment>
<gene>
    <name evidence="1" type="ORF">GT037_003673</name>
</gene>
<name>A0A8H7EJR0_9PLEO</name>
<dbReference type="EMBL" id="JAAABM010000004">
    <property type="protein sequence ID" value="KAF7678292.1"/>
    <property type="molecule type" value="Genomic_DNA"/>
</dbReference>
<dbReference type="RefSeq" id="XP_038788427.1">
    <property type="nucleotide sequence ID" value="XM_038928720.1"/>
</dbReference>
<accession>A0A8H7EJR0</accession>
<dbReference type="InterPro" id="IPR024645">
    <property type="entry name" value="Mitochondr_Som1"/>
</dbReference>
<protein>
    <submittedName>
        <fullName evidence="1">Uncharacterized protein</fullName>
    </submittedName>
</protein>